<evidence type="ECO:0000256" key="5">
    <source>
        <dbReference type="RuleBase" id="RU361193"/>
    </source>
</evidence>
<dbReference type="GO" id="GO:0005975">
    <property type="term" value="P:carbohydrate metabolic process"/>
    <property type="evidence" value="ECO:0007669"/>
    <property type="project" value="InterPro"/>
</dbReference>
<name>A0A7J7K7M9_BUGNE</name>
<feature type="compositionally biased region" description="Polar residues" evidence="6">
    <location>
        <begin position="596"/>
        <end position="605"/>
    </location>
</feature>
<feature type="compositionally biased region" description="Polar residues" evidence="6">
    <location>
        <begin position="563"/>
        <end position="572"/>
    </location>
</feature>
<feature type="region of interest" description="Disordered" evidence="6">
    <location>
        <begin position="563"/>
        <end position="609"/>
    </location>
</feature>
<dbReference type="InterPro" id="IPR046450">
    <property type="entry name" value="PA_dom_sf"/>
</dbReference>
<evidence type="ECO:0000259" key="7">
    <source>
        <dbReference type="Pfam" id="PF02225"/>
    </source>
</evidence>
<dbReference type="EC" id="3.2.1.-" evidence="5"/>
<dbReference type="Pfam" id="PF02225">
    <property type="entry name" value="PA"/>
    <property type="match status" value="1"/>
</dbReference>
<dbReference type="Proteomes" id="UP000593567">
    <property type="component" value="Unassembled WGS sequence"/>
</dbReference>
<accession>A0A7J7K7M9</accession>
<evidence type="ECO:0000256" key="3">
    <source>
        <dbReference type="ARBA" id="ARBA00022824"/>
    </source>
</evidence>
<keyword evidence="5" id="KW-0326">Glycosidase</keyword>
<dbReference type="InterPro" id="IPR036026">
    <property type="entry name" value="Seven-hairpin_glycosidases"/>
</dbReference>
<evidence type="ECO:0000313" key="9">
    <source>
        <dbReference type="Proteomes" id="UP000593567"/>
    </source>
</evidence>
<dbReference type="GO" id="GO:0005509">
    <property type="term" value="F:calcium ion binding"/>
    <property type="evidence" value="ECO:0007669"/>
    <property type="project" value="InterPro"/>
</dbReference>
<organism evidence="8 9">
    <name type="scientific">Bugula neritina</name>
    <name type="common">Brown bryozoan</name>
    <name type="synonym">Sertularia neritina</name>
    <dbReference type="NCBI Taxonomy" id="10212"/>
    <lineage>
        <taxon>Eukaryota</taxon>
        <taxon>Metazoa</taxon>
        <taxon>Spiralia</taxon>
        <taxon>Lophotrochozoa</taxon>
        <taxon>Bryozoa</taxon>
        <taxon>Gymnolaemata</taxon>
        <taxon>Cheilostomatida</taxon>
        <taxon>Flustrina</taxon>
        <taxon>Buguloidea</taxon>
        <taxon>Bugulidae</taxon>
        <taxon>Bugula</taxon>
    </lineage>
</organism>
<comment type="similarity">
    <text evidence="2 5">Belongs to the glycosyl hydrolase 47 family.</text>
</comment>
<feature type="domain" description="PA" evidence="7">
    <location>
        <begin position="293"/>
        <end position="383"/>
    </location>
</feature>
<sequence length="656" mass="73301">MTYINQGPIMLNVDMHKPTSSSRNIMDSLLAFWPGLQVLKGDLRSAIEIHEVLYQITQRHNFLPEAVTTDFHVHWGQHPLRPEFVESTYFLYKATGDPHYLDVGRTVLENLEKHARVPCGFAAIKDVRGNTHEDQSYLPPGAVSTPSNQKHCLPRPLLSEHQRAEQYVYSEPTSQDRAVDFKAEDGTQMRVLTSMGVQVHQTADGRLQLSHVPGKATSSELAEEGLSFMKEMLELAQSQQEAVVDPRIVQIRPSDTTKPKVSLPAGSARFGWDFTLTPNTPNRHKVWEDGYRAPLVIAEPLQACEPLTNQDDISGKVALAQRGSCTFMEKARTCQNAGAVAAIIIDNIPGSNRKSSGVFQMSGDGEDDVFIAVVFLYSAEATTLLEPYKQDPQLEVYIARQAPKEPVVSEIKYPQFVVIYETPNLKLNVFEKEFSLSLTLQSRVPADISLSLQDSVEIEQQGDRHHIDLTAATPAYFNLETGVMPTTGVIFQITLDLLVEFLAECKGIAHQYTFLNHIASIGRYIKFVYMDEEANDGLTEKDYSNMMELIPVIVKCFGQLRGTSSDEQSQGQVDLEVSSEQEMEPEQEISNEQETENINTKTSSGAEEIIVTKPKSIRRDTNYVLATDPQQVKVVDVVEPSDIQSPKSINLDKDEL</sequence>
<gene>
    <name evidence="8" type="ORF">EB796_008129</name>
</gene>
<dbReference type="GO" id="GO:0016020">
    <property type="term" value="C:membrane"/>
    <property type="evidence" value="ECO:0007669"/>
    <property type="project" value="InterPro"/>
</dbReference>
<keyword evidence="5" id="KW-0378">Hydrolase</keyword>
<dbReference type="SUPFAM" id="SSF52025">
    <property type="entry name" value="PA domain"/>
    <property type="match status" value="1"/>
</dbReference>
<evidence type="ECO:0000256" key="2">
    <source>
        <dbReference type="ARBA" id="ARBA00007658"/>
    </source>
</evidence>
<dbReference type="GO" id="GO:0044322">
    <property type="term" value="C:endoplasmic reticulum quality control compartment"/>
    <property type="evidence" value="ECO:0007669"/>
    <property type="project" value="GOC"/>
</dbReference>
<evidence type="ECO:0000256" key="4">
    <source>
        <dbReference type="ARBA" id="ARBA00023180"/>
    </source>
</evidence>
<dbReference type="InterPro" id="IPR012341">
    <property type="entry name" value="6hp_glycosidase-like_sf"/>
</dbReference>
<dbReference type="SUPFAM" id="SSF48225">
    <property type="entry name" value="Seven-hairpin glycosidases"/>
    <property type="match status" value="1"/>
</dbReference>
<keyword evidence="3" id="KW-0256">Endoplasmic reticulum</keyword>
<feature type="compositionally biased region" description="Acidic residues" evidence="6">
    <location>
        <begin position="577"/>
        <end position="595"/>
    </location>
</feature>
<dbReference type="GO" id="GO:0004571">
    <property type="term" value="F:mannosyl-oligosaccharide 1,2-alpha-mannosidase activity"/>
    <property type="evidence" value="ECO:0007669"/>
    <property type="project" value="InterPro"/>
</dbReference>
<dbReference type="Gene3D" id="1.50.10.10">
    <property type="match status" value="1"/>
</dbReference>
<dbReference type="InterPro" id="IPR001382">
    <property type="entry name" value="Glyco_hydro_47"/>
</dbReference>
<dbReference type="GO" id="GO:1904380">
    <property type="term" value="P:endoplasmic reticulum mannose trimming"/>
    <property type="evidence" value="ECO:0007669"/>
    <property type="project" value="InterPro"/>
</dbReference>
<evidence type="ECO:0000256" key="1">
    <source>
        <dbReference type="ARBA" id="ARBA00004240"/>
    </source>
</evidence>
<dbReference type="InterPro" id="IPR044674">
    <property type="entry name" value="EDEM1/2/3"/>
</dbReference>
<evidence type="ECO:0000256" key="6">
    <source>
        <dbReference type="SAM" id="MobiDB-lite"/>
    </source>
</evidence>
<dbReference type="AlphaFoldDB" id="A0A7J7K7M9"/>
<proteinExistence type="inferred from homology"/>
<dbReference type="PRINTS" id="PR00747">
    <property type="entry name" value="GLYHDRLASE47"/>
</dbReference>
<evidence type="ECO:0000313" key="8">
    <source>
        <dbReference type="EMBL" id="KAF6033566.1"/>
    </source>
</evidence>
<dbReference type="OrthoDB" id="8118055at2759"/>
<dbReference type="Gene3D" id="3.50.30.30">
    <property type="match status" value="1"/>
</dbReference>
<comment type="subcellular location">
    <subcellularLocation>
        <location evidence="1">Endoplasmic reticulum</location>
    </subcellularLocation>
</comment>
<dbReference type="PANTHER" id="PTHR45679:SF2">
    <property type="entry name" value="ER DEGRADATION-ENHANCING ALPHA-MANNOSIDASE-LIKE PROTEIN 3"/>
    <property type="match status" value="1"/>
</dbReference>
<comment type="caution">
    <text evidence="8">The sequence shown here is derived from an EMBL/GenBank/DDBJ whole genome shotgun (WGS) entry which is preliminary data.</text>
</comment>
<reference evidence="8" key="1">
    <citation type="submission" date="2020-06" db="EMBL/GenBank/DDBJ databases">
        <title>Draft genome of Bugula neritina, a colonial animal packing powerful symbionts and potential medicines.</title>
        <authorList>
            <person name="Rayko M."/>
        </authorList>
    </citation>
    <scope>NUCLEOTIDE SEQUENCE [LARGE SCALE GENOMIC DNA]</scope>
    <source>
        <strain evidence="8">Kwan_BN1</strain>
    </source>
</reference>
<keyword evidence="4" id="KW-0325">Glycoprotein</keyword>
<dbReference type="EMBL" id="VXIV02001297">
    <property type="protein sequence ID" value="KAF6033566.1"/>
    <property type="molecule type" value="Genomic_DNA"/>
</dbReference>
<dbReference type="PANTHER" id="PTHR45679">
    <property type="entry name" value="ER DEGRADATION-ENHANCING ALPHA-MANNOSIDASE-LIKE PROTEIN 2"/>
    <property type="match status" value="1"/>
</dbReference>
<dbReference type="InterPro" id="IPR003137">
    <property type="entry name" value="PA_domain"/>
</dbReference>
<protein>
    <recommendedName>
        <fullName evidence="5">alpha-1,2-Mannosidase</fullName>
        <ecNumber evidence="5">3.2.1.-</ecNumber>
    </recommendedName>
</protein>
<dbReference type="Pfam" id="PF01532">
    <property type="entry name" value="Glyco_hydro_47"/>
    <property type="match status" value="1"/>
</dbReference>
<keyword evidence="9" id="KW-1185">Reference proteome</keyword>